<proteinExistence type="predicted"/>
<dbReference type="AlphaFoldDB" id="E6PV95"/>
<organism evidence="2">
    <name type="scientific">mine drainage metagenome</name>
    <dbReference type="NCBI Taxonomy" id="410659"/>
    <lineage>
        <taxon>unclassified sequences</taxon>
        <taxon>metagenomes</taxon>
        <taxon>ecological metagenomes</taxon>
    </lineage>
</organism>
<name>E6PV95_9ZZZZ</name>
<dbReference type="Gene3D" id="3.40.50.1820">
    <property type="entry name" value="alpha/beta hydrolase"/>
    <property type="match status" value="1"/>
</dbReference>
<sequence length="276" mass="29602">MTPLRFLRDARELFALHLEPSADAAARDHAVLLCNPFGQEAIRAHRLYRVLGDRLTAAGFHVLRFDYYGSGDSAGDDAAFDLDGAIADAVAAGNLLLQRSRAGKLSCLGLRLGGNIAALASSHWAEALDHLLLFEPVAEGGSHLLALQQSNADTMAGMFGSRWRIDPALRQFNLPDPGGEALGFALTPACKAQIAERIGLHQPWPGRARNTIILTPQVDAFTAWTAKRDLLASPRLHVAPSDSDIDWATNSALNTAIVPRAWVDHALGALTEAVHA</sequence>
<dbReference type="InterPro" id="IPR022742">
    <property type="entry name" value="Hydrolase_4"/>
</dbReference>
<evidence type="ECO:0000313" key="2">
    <source>
        <dbReference type="EMBL" id="CBH98846.1"/>
    </source>
</evidence>
<dbReference type="GO" id="GO:0016787">
    <property type="term" value="F:hydrolase activity"/>
    <property type="evidence" value="ECO:0007669"/>
    <property type="project" value="UniProtKB-KW"/>
</dbReference>
<gene>
    <name evidence="2" type="ORF">CARN2_4297</name>
</gene>
<keyword evidence="2" id="KW-0378">Hydrolase</keyword>
<protein>
    <submittedName>
        <fullName evidence="2">Putative alpha/beta-Hydrolase</fullName>
    </submittedName>
</protein>
<evidence type="ECO:0000259" key="1">
    <source>
        <dbReference type="Pfam" id="PF12146"/>
    </source>
</evidence>
<dbReference type="SUPFAM" id="SSF53474">
    <property type="entry name" value="alpha/beta-Hydrolases"/>
    <property type="match status" value="1"/>
</dbReference>
<comment type="caution">
    <text evidence="2">The sequence shown here is derived from an EMBL/GenBank/DDBJ whole genome shotgun (WGS) entry which is preliminary data.</text>
</comment>
<reference evidence="2" key="1">
    <citation type="submission" date="2009-10" db="EMBL/GenBank/DDBJ databases">
        <title>Diversity of trophic interactions inside an arsenic-rich microbial ecosystem.</title>
        <authorList>
            <person name="Bertin P.N."/>
            <person name="Heinrich-Salmeron A."/>
            <person name="Pelletier E."/>
            <person name="Goulhen-Chollet F."/>
            <person name="Arsene-Ploetze F."/>
            <person name="Gallien S."/>
            <person name="Calteau A."/>
            <person name="Vallenet D."/>
            <person name="Casiot C."/>
            <person name="Chane-Woon-Ming B."/>
            <person name="Giloteaux L."/>
            <person name="Barakat M."/>
            <person name="Bonnefoy V."/>
            <person name="Bruneel O."/>
            <person name="Chandler M."/>
            <person name="Cleiss J."/>
            <person name="Duran R."/>
            <person name="Elbaz-Poulichet F."/>
            <person name="Fonknechten N."/>
            <person name="Lauga B."/>
            <person name="Mornico D."/>
            <person name="Ortet P."/>
            <person name="Schaeffer C."/>
            <person name="Siguier P."/>
            <person name="Alexander Thil Smith A."/>
            <person name="Van Dorsselaer A."/>
            <person name="Weissenbach J."/>
            <person name="Medigue C."/>
            <person name="Le Paslier D."/>
        </authorList>
    </citation>
    <scope>NUCLEOTIDE SEQUENCE</scope>
</reference>
<dbReference type="InterPro" id="IPR029058">
    <property type="entry name" value="AB_hydrolase_fold"/>
</dbReference>
<feature type="domain" description="Serine aminopeptidase S33" evidence="1">
    <location>
        <begin position="47"/>
        <end position="162"/>
    </location>
</feature>
<dbReference type="Pfam" id="PF12146">
    <property type="entry name" value="Hydrolase_4"/>
    <property type="match status" value="1"/>
</dbReference>
<accession>E6PV95</accession>
<dbReference type="EMBL" id="CABM01000063">
    <property type="protein sequence ID" value="CBH98846.1"/>
    <property type="molecule type" value="Genomic_DNA"/>
</dbReference>